<evidence type="ECO:0000259" key="1">
    <source>
        <dbReference type="Pfam" id="PF01681"/>
    </source>
</evidence>
<evidence type="ECO:0000313" key="2">
    <source>
        <dbReference type="EMBL" id="PIO58546.1"/>
    </source>
</evidence>
<name>A0A2G9TKN8_TELCI</name>
<feature type="non-terminal residue" evidence="2">
    <location>
        <position position="98"/>
    </location>
</feature>
<dbReference type="AlphaFoldDB" id="A0A2G9TKN8"/>
<organism evidence="2 3">
    <name type="scientific">Teladorsagia circumcincta</name>
    <name type="common">Brown stomach worm</name>
    <name type="synonym">Ostertagia circumcincta</name>
    <dbReference type="NCBI Taxonomy" id="45464"/>
    <lineage>
        <taxon>Eukaryota</taxon>
        <taxon>Metazoa</taxon>
        <taxon>Ecdysozoa</taxon>
        <taxon>Nematoda</taxon>
        <taxon>Chromadorea</taxon>
        <taxon>Rhabditida</taxon>
        <taxon>Rhabditina</taxon>
        <taxon>Rhabditomorpha</taxon>
        <taxon>Strongyloidea</taxon>
        <taxon>Trichostrongylidae</taxon>
        <taxon>Teladorsagia</taxon>
    </lineage>
</organism>
<gene>
    <name evidence="2" type="ORF">TELCIR_20015</name>
</gene>
<feature type="domain" description="C6" evidence="1">
    <location>
        <begin position="28"/>
        <end position="95"/>
    </location>
</feature>
<keyword evidence="3" id="KW-1185">Reference proteome</keyword>
<feature type="non-terminal residue" evidence="2">
    <location>
        <position position="1"/>
    </location>
</feature>
<reference evidence="2 3" key="1">
    <citation type="submission" date="2015-09" db="EMBL/GenBank/DDBJ databases">
        <title>Draft genome of the parasitic nematode Teladorsagia circumcincta isolate WARC Sus (inbred).</title>
        <authorList>
            <person name="Mitreva M."/>
        </authorList>
    </citation>
    <scope>NUCLEOTIDE SEQUENCE [LARGE SCALE GENOMIC DNA]</scope>
    <source>
        <strain evidence="2 3">S</strain>
    </source>
</reference>
<dbReference type="OrthoDB" id="5836791at2759"/>
<accession>A0A2G9TKN8</accession>
<protein>
    <recommendedName>
        <fullName evidence="1">C6 domain-containing protein</fullName>
    </recommendedName>
</protein>
<dbReference type="EMBL" id="KZ360779">
    <property type="protein sequence ID" value="PIO58546.1"/>
    <property type="molecule type" value="Genomic_DNA"/>
</dbReference>
<dbReference type="Proteomes" id="UP000230423">
    <property type="component" value="Unassembled WGS sequence"/>
</dbReference>
<dbReference type="Pfam" id="PF01681">
    <property type="entry name" value="C6"/>
    <property type="match status" value="1"/>
</dbReference>
<dbReference type="InterPro" id="IPR002601">
    <property type="entry name" value="C6_domain"/>
</dbReference>
<evidence type="ECO:0000313" key="3">
    <source>
        <dbReference type="Proteomes" id="UP000230423"/>
    </source>
</evidence>
<proteinExistence type="predicted"/>
<sequence length="98" mass="10414">FNLGIGGPTPAPTVTALLVCRADQQWYYTDGTTSLLLENNGQGCKQMNAICRSGSETDDAFMEFNGGVGGPPGAPTVTARLTCRADQKWYYTDGTTSL</sequence>